<reference evidence="12 13" key="1">
    <citation type="journal article" date="2010" name="Nature">
        <title>The Ectocarpus genome and the independent evolution of multicellularity in brown algae.</title>
        <authorList>
            <person name="Cock J.M."/>
            <person name="Sterck L."/>
            <person name="Rouze P."/>
            <person name="Scornet D."/>
            <person name="Allen A.E."/>
            <person name="Amoutzias G."/>
            <person name="Anthouard V."/>
            <person name="Artiguenave F."/>
            <person name="Aury J.M."/>
            <person name="Badger J.H."/>
            <person name="Beszteri B."/>
            <person name="Billiau K."/>
            <person name="Bonnet E."/>
            <person name="Bothwell J.H."/>
            <person name="Bowler C."/>
            <person name="Boyen C."/>
            <person name="Brownlee C."/>
            <person name="Carrano C.J."/>
            <person name="Charrier B."/>
            <person name="Cho G.Y."/>
            <person name="Coelho S.M."/>
            <person name="Collen J."/>
            <person name="Corre E."/>
            <person name="Da Silva C."/>
            <person name="Delage L."/>
            <person name="Delaroque N."/>
            <person name="Dittami S.M."/>
            <person name="Doulbeau S."/>
            <person name="Elias M."/>
            <person name="Farnham G."/>
            <person name="Gachon C.M."/>
            <person name="Gschloessl B."/>
            <person name="Heesch S."/>
            <person name="Jabbari K."/>
            <person name="Jubin C."/>
            <person name="Kawai H."/>
            <person name="Kimura K."/>
            <person name="Kloareg B."/>
            <person name="Kupper F.C."/>
            <person name="Lang D."/>
            <person name="Le Bail A."/>
            <person name="Leblanc C."/>
            <person name="Lerouge P."/>
            <person name="Lohr M."/>
            <person name="Lopez P.J."/>
            <person name="Martens C."/>
            <person name="Maumus F."/>
            <person name="Michel G."/>
            <person name="Miranda-Saavedra D."/>
            <person name="Morales J."/>
            <person name="Moreau H."/>
            <person name="Motomura T."/>
            <person name="Nagasato C."/>
            <person name="Napoli C.A."/>
            <person name="Nelson D.R."/>
            <person name="Nyvall-Collen P."/>
            <person name="Peters A.F."/>
            <person name="Pommier C."/>
            <person name="Potin P."/>
            <person name="Poulain J."/>
            <person name="Quesneville H."/>
            <person name="Read B."/>
            <person name="Rensing S.A."/>
            <person name="Ritter A."/>
            <person name="Rousvoal S."/>
            <person name="Samanta M."/>
            <person name="Samson G."/>
            <person name="Schroeder D.C."/>
            <person name="Segurens B."/>
            <person name="Strittmatter M."/>
            <person name="Tonon T."/>
            <person name="Tregear J.W."/>
            <person name="Valentin K."/>
            <person name="von Dassow P."/>
            <person name="Yamagishi T."/>
            <person name="Van de Peer Y."/>
            <person name="Wincker P."/>
        </authorList>
    </citation>
    <scope>NUCLEOTIDE SEQUENCE [LARGE SCALE GENOMIC DNA]</scope>
    <source>
        <strain evidence="13">Ec32 / CCAP1310/4</strain>
    </source>
</reference>
<sequence>MMAKTLLCGLVTLLPAALGFVMPTASSSAFARGSGVAHVSATTAPSAVSRPTMAMERSYIMIKPDGVQRGLVGKIITRFEERGYKLAGLKLKQADEALLKKHYKDLVDKPFFPKLLAYMISGPVVCMAWEGKDVVAMGRKMLGETNPLASAPGTIRGDFCLEVWRNICHGSDSVENADKEIALWFGEAEVVDHESAMQDWIYE</sequence>
<dbReference type="GO" id="GO:0005524">
    <property type="term" value="F:ATP binding"/>
    <property type="evidence" value="ECO:0007669"/>
    <property type="project" value="UniProtKB-KW"/>
</dbReference>
<keyword evidence="10" id="KW-0732">Signal</keyword>
<dbReference type="SUPFAM" id="SSF54919">
    <property type="entry name" value="Nucleoside diphosphate kinase, NDK"/>
    <property type="match status" value="1"/>
</dbReference>
<feature type="binding site" evidence="7">
    <location>
        <position position="63"/>
    </location>
    <ligand>
        <name>ATP</name>
        <dbReference type="ChEBI" id="CHEBI:30616"/>
    </ligand>
</feature>
<evidence type="ECO:0000256" key="9">
    <source>
        <dbReference type="RuleBase" id="RU004013"/>
    </source>
</evidence>
<protein>
    <recommendedName>
        <fullName evidence="9">Nucleoside diphosphate kinase</fullName>
        <ecNumber evidence="9">2.7.4.6</ecNumber>
    </recommendedName>
</protein>
<dbReference type="FunCoup" id="D8LIL8">
    <property type="interactions" value="338"/>
</dbReference>
<dbReference type="PROSITE" id="PS51374">
    <property type="entry name" value="NDPK_LIKE"/>
    <property type="match status" value="1"/>
</dbReference>
<dbReference type="InParanoid" id="D8LIL8"/>
<dbReference type="NCBIfam" id="NF001908">
    <property type="entry name" value="PRK00668.1"/>
    <property type="match status" value="1"/>
</dbReference>
<keyword evidence="4 9" id="KW-0547">Nucleotide-binding</keyword>
<dbReference type="PANTHER" id="PTHR11349">
    <property type="entry name" value="NUCLEOSIDE DIPHOSPHATE KINASE"/>
    <property type="match status" value="1"/>
</dbReference>
<evidence type="ECO:0000259" key="11">
    <source>
        <dbReference type="SMART" id="SM00562"/>
    </source>
</evidence>
<keyword evidence="13" id="KW-1185">Reference proteome</keyword>
<evidence type="ECO:0000313" key="13">
    <source>
        <dbReference type="Proteomes" id="UP000002630"/>
    </source>
</evidence>
<evidence type="ECO:0000256" key="5">
    <source>
        <dbReference type="ARBA" id="ARBA00022777"/>
    </source>
</evidence>
<dbReference type="HAMAP" id="MF_00451">
    <property type="entry name" value="NDP_kinase"/>
    <property type="match status" value="1"/>
</dbReference>
<dbReference type="GO" id="GO:0006228">
    <property type="term" value="P:UTP biosynthetic process"/>
    <property type="evidence" value="ECO:0007669"/>
    <property type="project" value="InterPro"/>
</dbReference>
<dbReference type="InterPro" id="IPR023005">
    <property type="entry name" value="Nucleoside_diP_kinase_AS"/>
</dbReference>
<dbReference type="InterPro" id="IPR001564">
    <property type="entry name" value="Nucleoside_diP_kinase"/>
</dbReference>
<dbReference type="PROSITE" id="PS00469">
    <property type="entry name" value="NDPK"/>
    <property type="match status" value="1"/>
</dbReference>
<dbReference type="InterPro" id="IPR034907">
    <property type="entry name" value="NDK-like_dom"/>
</dbReference>
<gene>
    <name evidence="12" type="primary">NDK</name>
    <name evidence="12" type="ORF">Esi_0220_0007</name>
</gene>
<feature type="signal peptide" evidence="10">
    <location>
        <begin position="1"/>
        <end position="19"/>
    </location>
</feature>
<dbReference type="GO" id="GO:0006241">
    <property type="term" value="P:CTP biosynthetic process"/>
    <property type="evidence" value="ECO:0007669"/>
    <property type="project" value="InterPro"/>
</dbReference>
<dbReference type="GO" id="GO:0004550">
    <property type="term" value="F:nucleoside diphosphate kinase activity"/>
    <property type="evidence" value="ECO:0007669"/>
    <property type="project" value="UniProtKB-EC"/>
</dbReference>
<feature type="binding site" evidence="7">
    <location>
        <position position="145"/>
    </location>
    <ligand>
        <name>ATP</name>
        <dbReference type="ChEBI" id="CHEBI:30616"/>
    </ligand>
</feature>
<evidence type="ECO:0000256" key="4">
    <source>
        <dbReference type="ARBA" id="ARBA00022741"/>
    </source>
</evidence>
<dbReference type="EMBL" id="FN648399">
    <property type="protein sequence ID" value="CBN75928.1"/>
    <property type="molecule type" value="Genomic_DNA"/>
</dbReference>
<organism evidence="12 13">
    <name type="scientific">Ectocarpus siliculosus</name>
    <name type="common">Brown alga</name>
    <name type="synonym">Conferva siliculosa</name>
    <dbReference type="NCBI Taxonomy" id="2880"/>
    <lineage>
        <taxon>Eukaryota</taxon>
        <taxon>Sar</taxon>
        <taxon>Stramenopiles</taxon>
        <taxon>Ochrophyta</taxon>
        <taxon>PX clade</taxon>
        <taxon>Phaeophyceae</taxon>
        <taxon>Ectocarpales</taxon>
        <taxon>Ectocarpaceae</taxon>
        <taxon>Ectocarpus</taxon>
    </lineage>
</organism>
<dbReference type="OMA" id="NIWFKAD"/>
<feature type="active site" description="Pros-phosphohistidine intermediate" evidence="7">
    <location>
        <position position="169"/>
    </location>
</feature>
<feature type="binding site" evidence="7">
    <location>
        <position position="111"/>
    </location>
    <ligand>
        <name>ATP</name>
        <dbReference type="ChEBI" id="CHEBI:30616"/>
    </ligand>
</feature>
<evidence type="ECO:0000256" key="1">
    <source>
        <dbReference type="ARBA" id="ARBA00001946"/>
    </source>
</evidence>
<feature type="binding site" evidence="7">
    <location>
        <position position="139"/>
    </location>
    <ligand>
        <name>ATP</name>
        <dbReference type="ChEBI" id="CHEBI:30616"/>
    </ligand>
</feature>
<evidence type="ECO:0000256" key="10">
    <source>
        <dbReference type="SAM" id="SignalP"/>
    </source>
</evidence>
<evidence type="ECO:0000256" key="3">
    <source>
        <dbReference type="ARBA" id="ARBA00022679"/>
    </source>
</evidence>
<keyword evidence="3 9" id="KW-0808">Transferase</keyword>
<proteinExistence type="inferred from homology"/>
<dbReference type="GO" id="GO:0006183">
    <property type="term" value="P:GTP biosynthetic process"/>
    <property type="evidence" value="ECO:0007669"/>
    <property type="project" value="InterPro"/>
</dbReference>
<accession>D8LIL8</accession>
<dbReference type="Proteomes" id="UP000002630">
    <property type="component" value="Linkage Group LG23"/>
</dbReference>
<feature type="chain" id="PRO_5003117183" description="Nucleoside diphosphate kinase" evidence="10">
    <location>
        <begin position="20"/>
        <end position="203"/>
    </location>
</feature>
<feature type="binding site" evidence="7">
    <location>
        <position position="166"/>
    </location>
    <ligand>
        <name>ATP</name>
        <dbReference type="ChEBI" id="CHEBI:30616"/>
    </ligand>
</feature>
<keyword evidence="6 9" id="KW-0067">ATP-binding</keyword>
<dbReference type="EC" id="2.7.4.6" evidence="9"/>
<dbReference type="OrthoDB" id="2162449at2759"/>
<dbReference type="Pfam" id="PF00334">
    <property type="entry name" value="NDK"/>
    <property type="match status" value="1"/>
</dbReference>
<evidence type="ECO:0000256" key="2">
    <source>
        <dbReference type="ARBA" id="ARBA00008142"/>
    </source>
</evidence>
<comment type="cofactor">
    <cofactor evidence="1">
        <name>Mg(2+)</name>
        <dbReference type="ChEBI" id="CHEBI:18420"/>
    </cofactor>
</comment>
<comment type="similarity">
    <text evidence="2 7 8">Belongs to the NDK family.</text>
</comment>
<evidence type="ECO:0000313" key="12">
    <source>
        <dbReference type="EMBL" id="CBN75928.1"/>
    </source>
</evidence>
<evidence type="ECO:0000256" key="6">
    <source>
        <dbReference type="ARBA" id="ARBA00022840"/>
    </source>
</evidence>
<dbReference type="Gene3D" id="3.30.70.141">
    <property type="entry name" value="Nucleoside diphosphate kinase-like domain"/>
    <property type="match status" value="1"/>
</dbReference>
<dbReference type="STRING" id="2880.D8LIL8"/>
<dbReference type="InterPro" id="IPR036850">
    <property type="entry name" value="NDK-like_dom_sf"/>
</dbReference>
<dbReference type="FunFam" id="3.30.70.141:FF:000002">
    <property type="entry name" value="Nucleoside diphosphate kinase"/>
    <property type="match status" value="1"/>
</dbReference>
<name>D8LIL8_ECTSI</name>
<feature type="binding site" evidence="7">
    <location>
        <position position="156"/>
    </location>
    <ligand>
        <name>ATP</name>
        <dbReference type="ChEBI" id="CHEBI:30616"/>
    </ligand>
</feature>
<evidence type="ECO:0000256" key="8">
    <source>
        <dbReference type="RuleBase" id="RU004011"/>
    </source>
</evidence>
<dbReference type="PRINTS" id="PR01243">
    <property type="entry name" value="NUCDPKINASE"/>
</dbReference>
<dbReference type="SMART" id="SM00562">
    <property type="entry name" value="NDK"/>
    <property type="match status" value="1"/>
</dbReference>
<dbReference type="eggNOG" id="KOG0888">
    <property type="taxonomic scope" value="Eukaryota"/>
</dbReference>
<comment type="catalytic activity">
    <reaction evidence="9">
        <text>a 2'-deoxyribonucleoside 5'-diphosphate + ATP = a 2'-deoxyribonucleoside 5'-triphosphate + ADP</text>
        <dbReference type="Rhea" id="RHEA:44640"/>
        <dbReference type="ChEBI" id="CHEBI:30616"/>
        <dbReference type="ChEBI" id="CHEBI:61560"/>
        <dbReference type="ChEBI" id="CHEBI:73316"/>
        <dbReference type="ChEBI" id="CHEBI:456216"/>
        <dbReference type="EC" id="2.7.4.6"/>
    </reaction>
</comment>
<evidence type="ECO:0000256" key="7">
    <source>
        <dbReference type="PROSITE-ProRule" id="PRU00706"/>
    </source>
</evidence>
<dbReference type="CDD" id="cd04413">
    <property type="entry name" value="NDPk_I"/>
    <property type="match status" value="1"/>
</dbReference>
<feature type="domain" description="Nucleoside diphosphate kinase-like" evidence="11">
    <location>
        <begin position="55"/>
        <end position="192"/>
    </location>
</feature>
<dbReference type="AlphaFoldDB" id="D8LIL8"/>
<dbReference type="EMBL" id="FN649748">
    <property type="protein sequence ID" value="CBN75928.1"/>
    <property type="molecule type" value="Genomic_DNA"/>
</dbReference>
<keyword evidence="5 9" id="KW-0418">Kinase</keyword>